<dbReference type="PANTHER" id="PTHR24148:SF73">
    <property type="entry name" value="HET DOMAIN PROTEIN (AFU_ORTHOLOGUE AFUA_8G01020)"/>
    <property type="match status" value="1"/>
</dbReference>
<dbReference type="PANTHER" id="PTHR24148">
    <property type="entry name" value="ANKYRIN REPEAT DOMAIN-CONTAINING PROTEIN 39 HOMOLOG-RELATED"/>
    <property type="match status" value="1"/>
</dbReference>
<name>A0A0C3G9J7_OIDMZ</name>
<protein>
    <recommendedName>
        <fullName evidence="1">Heterokaryon incompatibility domain-containing protein</fullName>
    </recommendedName>
</protein>
<organism evidence="2 3">
    <name type="scientific">Oidiodendron maius (strain Zn)</name>
    <dbReference type="NCBI Taxonomy" id="913774"/>
    <lineage>
        <taxon>Eukaryota</taxon>
        <taxon>Fungi</taxon>
        <taxon>Dikarya</taxon>
        <taxon>Ascomycota</taxon>
        <taxon>Pezizomycotina</taxon>
        <taxon>Leotiomycetes</taxon>
        <taxon>Leotiomycetes incertae sedis</taxon>
        <taxon>Myxotrichaceae</taxon>
        <taxon>Oidiodendron</taxon>
    </lineage>
</organism>
<sequence length="173" mass="19231">MCPEGQHSVSACAPRRLPLQTCSSSWGVETPTSEIGLRTPVFDVPPNLNAALHTIMALTDAGKRRTLWIDQMCILQKPPKNQDKMAQLKMMGEIYENASNVLIWLGNPPPHIPNAKVYVEQLPSIIEKIKRGVARIGPNFQPSVTAGLRLDDDPVWEIIVDVLSYPLDSLLRK</sequence>
<dbReference type="InParanoid" id="A0A0C3G9J7"/>
<evidence type="ECO:0000313" key="2">
    <source>
        <dbReference type="EMBL" id="KIM92875.1"/>
    </source>
</evidence>
<evidence type="ECO:0000313" key="3">
    <source>
        <dbReference type="Proteomes" id="UP000054321"/>
    </source>
</evidence>
<reference evidence="3" key="2">
    <citation type="submission" date="2015-01" db="EMBL/GenBank/DDBJ databases">
        <title>Evolutionary Origins and Diversification of the Mycorrhizal Mutualists.</title>
        <authorList>
            <consortium name="DOE Joint Genome Institute"/>
            <consortium name="Mycorrhizal Genomics Consortium"/>
            <person name="Kohler A."/>
            <person name="Kuo A."/>
            <person name="Nagy L.G."/>
            <person name="Floudas D."/>
            <person name="Copeland A."/>
            <person name="Barry K.W."/>
            <person name="Cichocki N."/>
            <person name="Veneault-Fourrey C."/>
            <person name="LaButti K."/>
            <person name="Lindquist E.A."/>
            <person name="Lipzen A."/>
            <person name="Lundell T."/>
            <person name="Morin E."/>
            <person name="Murat C."/>
            <person name="Riley R."/>
            <person name="Ohm R."/>
            <person name="Sun H."/>
            <person name="Tunlid A."/>
            <person name="Henrissat B."/>
            <person name="Grigoriev I.V."/>
            <person name="Hibbett D.S."/>
            <person name="Martin F."/>
        </authorList>
    </citation>
    <scope>NUCLEOTIDE SEQUENCE [LARGE SCALE GENOMIC DNA]</scope>
    <source>
        <strain evidence="3">Zn</strain>
    </source>
</reference>
<dbReference type="HOGENOM" id="CLU_1548065_0_0_1"/>
<reference evidence="2 3" key="1">
    <citation type="submission" date="2014-04" db="EMBL/GenBank/DDBJ databases">
        <authorList>
            <consortium name="DOE Joint Genome Institute"/>
            <person name="Kuo A."/>
            <person name="Martino E."/>
            <person name="Perotto S."/>
            <person name="Kohler A."/>
            <person name="Nagy L.G."/>
            <person name="Floudas D."/>
            <person name="Copeland A."/>
            <person name="Barry K.W."/>
            <person name="Cichocki N."/>
            <person name="Veneault-Fourrey C."/>
            <person name="LaButti K."/>
            <person name="Lindquist E.A."/>
            <person name="Lipzen A."/>
            <person name="Lundell T."/>
            <person name="Morin E."/>
            <person name="Murat C."/>
            <person name="Sun H."/>
            <person name="Tunlid A."/>
            <person name="Henrissat B."/>
            <person name="Grigoriev I.V."/>
            <person name="Hibbett D.S."/>
            <person name="Martin F."/>
            <person name="Nordberg H.P."/>
            <person name="Cantor M.N."/>
            <person name="Hua S.X."/>
        </authorList>
    </citation>
    <scope>NUCLEOTIDE SEQUENCE [LARGE SCALE GENOMIC DNA]</scope>
    <source>
        <strain evidence="2 3">Zn</strain>
    </source>
</reference>
<evidence type="ECO:0000259" key="1">
    <source>
        <dbReference type="Pfam" id="PF06985"/>
    </source>
</evidence>
<keyword evidence="3" id="KW-1185">Reference proteome</keyword>
<gene>
    <name evidence="2" type="ORF">OIDMADRAFT_62110</name>
</gene>
<dbReference type="AlphaFoldDB" id="A0A0C3G9J7"/>
<proteinExistence type="predicted"/>
<dbReference type="Pfam" id="PF06985">
    <property type="entry name" value="HET"/>
    <property type="match status" value="1"/>
</dbReference>
<dbReference type="OrthoDB" id="3556612at2759"/>
<dbReference type="InterPro" id="IPR052895">
    <property type="entry name" value="HetReg/Transcr_Mod"/>
</dbReference>
<dbReference type="EMBL" id="KN832903">
    <property type="protein sequence ID" value="KIM92875.1"/>
    <property type="molecule type" value="Genomic_DNA"/>
</dbReference>
<accession>A0A0C3G9J7</accession>
<dbReference type="Proteomes" id="UP000054321">
    <property type="component" value="Unassembled WGS sequence"/>
</dbReference>
<dbReference type="InterPro" id="IPR010730">
    <property type="entry name" value="HET"/>
</dbReference>
<feature type="domain" description="Heterokaryon incompatibility" evidence="1">
    <location>
        <begin position="23"/>
        <end position="109"/>
    </location>
</feature>